<dbReference type="SUPFAM" id="SSF54427">
    <property type="entry name" value="NTF2-like"/>
    <property type="match status" value="1"/>
</dbReference>
<dbReference type="EMBL" id="NVQR01000011">
    <property type="protein sequence ID" value="PCH63628.1"/>
    <property type="molecule type" value="Genomic_DNA"/>
</dbReference>
<evidence type="ECO:0000313" key="2">
    <source>
        <dbReference type="EMBL" id="PCH63628.1"/>
    </source>
</evidence>
<proteinExistence type="predicted"/>
<reference evidence="3" key="1">
    <citation type="submission" date="2017-08" db="EMBL/GenBank/DDBJ databases">
        <title>A dynamic microbial community with high functional redundancy inhabits the cold, oxic subseafloor aquifer.</title>
        <authorList>
            <person name="Tully B.J."/>
            <person name="Wheat C.G."/>
            <person name="Glazer B.T."/>
            <person name="Huber J.A."/>
        </authorList>
    </citation>
    <scope>NUCLEOTIDE SEQUENCE [LARGE SCALE GENOMIC DNA]</scope>
</reference>
<gene>
    <name evidence="2" type="ORF">COC19_00815</name>
</gene>
<dbReference type="Proteomes" id="UP000218172">
    <property type="component" value="Unassembled WGS sequence"/>
</dbReference>
<accession>A0A2A4MUT9</accession>
<evidence type="ECO:0000259" key="1">
    <source>
        <dbReference type="Pfam" id="PF17775"/>
    </source>
</evidence>
<dbReference type="PANTHER" id="PTHR33747">
    <property type="entry name" value="UPF0225 PROTEIN SCO1677"/>
    <property type="match status" value="1"/>
</dbReference>
<sequence length="127" mass="14172">MPSSPCPCTSGKSYTRCCGPLHNRSAVAKTPKQLMRSRYSAYALGGHGDYLLESWHPDSRPRVNAESLSAKTLNWQALKILHTSQSGNDAVVEFEARFTEVDGSAGRHHEVSRFIRLHGKWLYVNAE</sequence>
<protein>
    <recommendedName>
        <fullName evidence="1">YchJ-like middle NTF2-like domain-containing protein</fullName>
    </recommendedName>
</protein>
<comment type="caution">
    <text evidence="2">The sequence shown here is derived from an EMBL/GenBank/DDBJ whole genome shotgun (WGS) entry which is preliminary data.</text>
</comment>
<name>A0A2A4MUT9_9GAMM</name>
<dbReference type="InterPro" id="IPR032710">
    <property type="entry name" value="NTF2-like_dom_sf"/>
</dbReference>
<dbReference type="Pfam" id="PF17775">
    <property type="entry name" value="YchJ_M-like"/>
    <property type="match status" value="1"/>
</dbReference>
<feature type="domain" description="YchJ-like middle NTF2-like" evidence="1">
    <location>
        <begin position="30"/>
        <end position="125"/>
    </location>
</feature>
<dbReference type="AlphaFoldDB" id="A0A2A4MUT9"/>
<evidence type="ECO:0000313" key="3">
    <source>
        <dbReference type="Proteomes" id="UP000218172"/>
    </source>
</evidence>
<organism evidence="2 3">
    <name type="scientific">SAR86 cluster bacterium</name>
    <dbReference type="NCBI Taxonomy" id="2030880"/>
    <lineage>
        <taxon>Bacteria</taxon>
        <taxon>Pseudomonadati</taxon>
        <taxon>Pseudomonadota</taxon>
        <taxon>Gammaproteobacteria</taxon>
        <taxon>SAR86 cluster</taxon>
    </lineage>
</organism>
<dbReference type="Gene3D" id="3.10.450.50">
    <property type="match status" value="1"/>
</dbReference>
<dbReference type="PANTHER" id="PTHR33747:SF1">
    <property type="entry name" value="ADENYLATE CYCLASE-ASSOCIATED CAP C-TERMINAL DOMAIN-CONTAINING PROTEIN"/>
    <property type="match status" value="1"/>
</dbReference>
<dbReference type="InterPro" id="IPR048469">
    <property type="entry name" value="YchJ-like_M"/>
</dbReference>